<evidence type="ECO:0000256" key="1">
    <source>
        <dbReference type="ARBA" id="ARBA00004141"/>
    </source>
</evidence>
<evidence type="ECO:0000256" key="6">
    <source>
        <dbReference type="SAM" id="Phobius"/>
    </source>
</evidence>
<keyword evidence="2 6" id="KW-0812">Transmembrane</keyword>
<dbReference type="OrthoDB" id="2566866at2759"/>
<gene>
    <name evidence="8" type="ORF">N7532_006305</name>
</gene>
<evidence type="ECO:0000313" key="9">
    <source>
        <dbReference type="Proteomes" id="UP001149074"/>
    </source>
</evidence>
<evidence type="ECO:0000313" key="8">
    <source>
        <dbReference type="EMBL" id="KAJ5099304.1"/>
    </source>
</evidence>
<keyword evidence="9" id="KW-1185">Reference proteome</keyword>
<dbReference type="PANTHER" id="PTHR31310">
    <property type="match status" value="1"/>
</dbReference>
<evidence type="ECO:0000256" key="5">
    <source>
        <dbReference type="SAM" id="MobiDB-lite"/>
    </source>
</evidence>
<keyword evidence="4 6" id="KW-0472">Membrane</keyword>
<dbReference type="GO" id="GO:0016020">
    <property type="term" value="C:membrane"/>
    <property type="evidence" value="ECO:0007669"/>
    <property type="project" value="UniProtKB-SubCell"/>
</dbReference>
<reference evidence="8" key="1">
    <citation type="submission" date="2022-11" db="EMBL/GenBank/DDBJ databases">
        <authorList>
            <person name="Petersen C."/>
        </authorList>
    </citation>
    <scope>NUCLEOTIDE SEQUENCE</scope>
    <source>
        <strain evidence="8">IBT 30761</strain>
    </source>
</reference>
<accession>A0A9W9FFS6</accession>
<evidence type="ECO:0000256" key="2">
    <source>
        <dbReference type="ARBA" id="ARBA00022692"/>
    </source>
</evidence>
<feature type="compositionally biased region" description="Acidic residues" evidence="5">
    <location>
        <begin position="45"/>
        <end position="57"/>
    </location>
</feature>
<feature type="transmembrane region" description="Helical" evidence="6">
    <location>
        <begin position="262"/>
        <end position="284"/>
    </location>
</feature>
<keyword evidence="3 6" id="KW-1133">Transmembrane helix</keyword>
<dbReference type="RefSeq" id="XP_056474958.1">
    <property type="nucleotide sequence ID" value="XM_056618799.1"/>
</dbReference>
<dbReference type="Pfam" id="PF14378">
    <property type="entry name" value="PAP2_3"/>
    <property type="match status" value="1"/>
</dbReference>
<feature type="region of interest" description="Disordered" evidence="5">
    <location>
        <begin position="44"/>
        <end position="68"/>
    </location>
</feature>
<feature type="transmembrane region" description="Helical" evidence="6">
    <location>
        <begin position="75"/>
        <end position="95"/>
    </location>
</feature>
<proteinExistence type="predicted"/>
<comment type="caution">
    <text evidence="8">The sequence shown here is derived from an EMBL/GenBank/DDBJ whole genome shotgun (WGS) entry which is preliminary data.</text>
</comment>
<dbReference type="InterPro" id="IPR026841">
    <property type="entry name" value="Aur1/Ipt1"/>
</dbReference>
<feature type="transmembrane region" description="Helical" evidence="6">
    <location>
        <begin position="156"/>
        <end position="175"/>
    </location>
</feature>
<dbReference type="Proteomes" id="UP001149074">
    <property type="component" value="Unassembled WGS sequence"/>
</dbReference>
<name>A0A9W9FFS6_9EURO</name>
<feature type="transmembrane region" description="Helical" evidence="6">
    <location>
        <begin position="187"/>
        <end position="203"/>
    </location>
</feature>
<dbReference type="EMBL" id="JAPQKI010000005">
    <property type="protein sequence ID" value="KAJ5099304.1"/>
    <property type="molecule type" value="Genomic_DNA"/>
</dbReference>
<dbReference type="AlphaFoldDB" id="A0A9W9FFS6"/>
<reference evidence="8" key="2">
    <citation type="journal article" date="2023" name="IMA Fungus">
        <title>Comparative genomic study of the Penicillium genus elucidates a diverse pangenome and 15 lateral gene transfer events.</title>
        <authorList>
            <person name="Petersen C."/>
            <person name="Sorensen T."/>
            <person name="Nielsen M.R."/>
            <person name="Sondergaard T.E."/>
            <person name="Sorensen J.L."/>
            <person name="Fitzpatrick D.A."/>
            <person name="Frisvad J.C."/>
            <person name="Nielsen K.L."/>
        </authorList>
    </citation>
    <scope>NUCLEOTIDE SEQUENCE</scope>
    <source>
        <strain evidence="8">IBT 30761</strain>
    </source>
</reference>
<dbReference type="GeneID" id="81357778"/>
<evidence type="ECO:0000256" key="4">
    <source>
        <dbReference type="ARBA" id="ARBA00023136"/>
    </source>
</evidence>
<dbReference type="InterPro" id="IPR052185">
    <property type="entry name" value="IPC_Synthase-Related"/>
</dbReference>
<feature type="transmembrane region" description="Helical" evidence="6">
    <location>
        <begin position="290"/>
        <end position="313"/>
    </location>
</feature>
<feature type="transmembrane region" description="Helical" evidence="6">
    <location>
        <begin position="6"/>
        <end position="26"/>
    </location>
</feature>
<feature type="transmembrane region" description="Helical" evidence="6">
    <location>
        <begin position="235"/>
        <end position="255"/>
    </location>
</feature>
<evidence type="ECO:0000256" key="3">
    <source>
        <dbReference type="ARBA" id="ARBA00022989"/>
    </source>
</evidence>
<comment type="subcellular location">
    <subcellularLocation>
        <location evidence="1">Membrane</location>
        <topology evidence="1">Multi-pass membrane protein</topology>
    </subcellularLocation>
</comment>
<feature type="domain" description="Inositolphosphotransferase Aur1/Ipt1" evidence="7">
    <location>
        <begin position="122"/>
        <end position="302"/>
    </location>
</feature>
<organism evidence="8 9">
    <name type="scientific">Penicillium argentinense</name>
    <dbReference type="NCBI Taxonomy" id="1131581"/>
    <lineage>
        <taxon>Eukaryota</taxon>
        <taxon>Fungi</taxon>
        <taxon>Dikarya</taxon>
        <taxon>Ascomycota</taxon>
        <taxon>Pezizomycotina</taxon>
        <taxon>Eurotiomycetes</taxon>
        <taxon>Eurotiomycetidae</taxon>
        <taxon>Eurotiales</taxon>
        <taxon>Aspergillaceae</taxon>
        <taxon>Penicillium</taxon>
    </lineage>
</organism>
<dbReference type="PANTHER" id="PTHR31310:SF16">
    <property type="entry name" value="INOSITOLPHOSPHOTRANSFERASE AUR1_IPT1 DOMAIN-CONTAINING PROTEIN"/>
    <property type="match status" value="1"/>
</dbReference>
<protein>
    <recommendedName>
        <fullName evidence="7">Inositolphosphotransferase Aur1/Ipt1 domain-containing protein</fullName>
    </recommendedName>
</protein>
<evidence type="ECO:0000259" key="7">
    <source>
        <dbReference type="Pfam" id="PF14378"/>
    </source>
</evidence>
<dbReference type="CDD" id="cd03386">
    <property type="entry name" value="PAP2_Aur1_like"/>
    <property type="match status" value="1"/>
</dbReference>
<sequence length="332" mass="37927">MVKSGVSVLILSTLVIATIFGFGTWINRAKQPWHHNLRTPLLKDEDSDELGEEDGALEDTIQPTESHPPNAATRILARFPFLLEIWYWLLTYWIYQGARALSAHFIANNEAIFDQAEHHALRLLSIENHIPLDLERRLQQYILKKTPALTPLLAQIYYSNATIVITYLVYSYTVFRRKDYQRLRRTLALTNIFAFIIFTFWHSKSPRFLPAEYGFIDVLHDDEGGSAWMQNKLQLTIAAMPSLHFGNAVLVSFGLVCFSPHLLARVFALFWPVTMGVTIFATASHFVLDAVVGVVVVAFAYWGNWVMLGLLPVERVVFGFCRLEKPVEVLDE</sequence>